<reference evidence="2" key="1">
    <citation type="submission" date="2017-02" db="EMBL/GenBank/DDBJ databases">
        <authorList>
            <person name="Varghese N."/>
            <person name="Submissions S."/>
        </authorList>
    </citation>
    <scope>NUCLEOTIDE SEQUENCE [LARGE SCALE GENOMIC DNA]</scope>
    <source>
        <strain evidence="2">DSM 22385</strain>
    </source>
</reference>
<dbReference type="PROSITE" id="PS51257">
    <property type="entry name" value="PROKAR_LIPOPROTEIN"/>
    <property type="match status" value="1"/>
</dbReference>
<dbReference type="STRING" id="572036.SAMN05661099_1838"/>
<evidence type="ECO:0008006" key="3">
    <source>
        <dbReference type="Google" id="ProtNLM"/>
    </source>
</evidence>
<dbReference type="OrthoDB" id="1201186at2"/>
<sequence length="138" mass="15164">MKIRLGFILLFFVLAACSKDDEDRIPNVYVNYQVTLQEFAIKSNNGLLVVNKASNTGVAGLIIYKKPNNEYVAFDRCSSVNPQQQCAVVPDDPNLTATDPCSGAKFSMYDGSPVKAPAKRGLKEYHVIITNFTLAVTN</sequence>
<dbReference type="Proteomes" id="UP000189981">
    <property type="component" value="Unassembled WGS sequence"/>
</dbReference>
<keyword evidence="2" id="KW-1185">Reference proteome</keyword>
<gene>
    <name evidence="1" type="ORF">SAMN05661099_1838</name>
</gene>
<proteinExistence type="predicted"/>
<evidence type="ECO:0000313" key="1">
    <source>
        <dbReference type="EMBL" id="SKB62539.1"/>
    </source>
</evidence>
<evidence type="ECO:0000313" key="2">
    <source>
        <dbReference type="Proteomes" id="UP000189981"/>
    </source>
</evidence>
<name>A0A1T5CSV1_9SPHI</name>
<organism evidence="1 2">
    <name type="scientific">Daejeonella lutea</name>
    <dbReference type="NCBI Taxonomy" id="572036"/>
    <lineage>
        <taxon>Bacteria</taxon>
        <taxon>Pseudomonadati</taxon>
        <taxon>Bacteroidota</taxon>
        <taxon>Sphingobacteriia</taxon>
        <taxon>Sphingobacteriales</taxon>
        <taxon>Sphingobacteriaceae</taxon>
        <taxon>Daejeonella</taxon>
    </lineage>
</organism>
<dbReference type="InterPro" id="IPR036922">
    <property type="entry name" value="Rieske_2Fe-2S_sf"/>
</dbReference>
<dbReference type="EMBL" id="FUYR01000002">
    <property type="protein sequence ID" value="SKB62539.1"/>
    <property type="molecule type" value="Genomic_DNA"/>
</dbReference>
<dbReference type="RefSeq" id="WP_079702396.1">
    <property type="nucleotide sequence ID" value="NZ_FUYR01000002.1"/>
</dbReference>
<protein>
    <recommendedName>
        <fullName evidence="3">Ferredoxin subunit of nitrite reductase or a ring-hydroxylating dioxygenase</fullName>
    </recommendedName>
</protein>
<dbReference type="Gene3D" id="2.102.10.10">
    <property type="entry name" value="Rieske [2Fe-2S] iron-sulphur domain"/>
    <property type="match status" value="1"/>
</dbReference>
<accession>A0A1T5CSV1</accession>
<dbReference type="AlphaFoldDB" id="A0A1T5CSV1"/>
<dbReference type="GO" id="GO:0051537">
    <property type="term" value="F:2 iron, 2 sulfur cluster binding"/>
    <property type="evidence" value="ECO:0007669"/>
    <property type="project" value="InterPro"/>
</dbReference>